<evidence type="ECO:0000256" key="1">
    <source>
        <dbReference type="ARBA" id="ARBA00006382"/>
    </source>
</evidence>
<feature type="binding site" evidence="5">
    <location>
        <position position="193"/>
    </location>
    <ligand>
        <name>NAD(+)</name>
        <dbReference type="ChEBI" id="CHEBI:57540"/>
    </ligand>
</feature>
<evidence type="ECO:0000256" key="2">
    <source>
        <dbReference type="ARBA" id="ARBA00023002"/>
    </source>
</evidence>
<dbReference type="InterPro" id="IPR014362">
    <property type="entry name" value="Glu_DH"/>
</dbReference>
<keyword evidence="11" id="KW-1185">Reference proteome</keyword>
<keyword evidence="2 3" id="KW-0560">Oxidoreductase</keyword>
<gene>
    <name evidence="10" type="ORF">SAMN06296036_103111</name>
</gene>
<keyword evidence="5" id="KW-0520">NAD</keyword>
<feature type="active site" description="Proton donor" evidence="4">
    <location>
        <position position="105"/>
    </location>
</feature>
<feature type="site" description="Important for catalysis" evidence="6">
    <location>
        <position position="147"/>
    </location>
</feature>
<dbReference type="Gene3D" id="3.40.50.10860">
    <property type="entry name" value="Leucine Dehydrogenase, chain A, domain 1"/>
    <property type="match status" value="1"/>
</dbReference>
<dbReference type="GO" id="GO:0000166">
    <property type="term" value="F:nucleotide binding"/>
    <property type="evidence" value="ECO:0007669"/>
    <property type="project" value="UniProtKB-KW"/>
</dbReference>
<dbReference type="SUPFAM" id="SSF53223">
    <property type="entry name" value="Aminoacid dehydrogenase-like, N-terminal domain"/>
    <property type="match status" value="1"/>
</dbReference>
<dbReference type="PRINTS" id="PR00082">
    <property type="entry name" value="GLFDHDRGNASE"/>
</dbReference>
<feature type="coiled-coil region" evidence="8">
    <location>
        <begin position="413"/>
        <end position="440"/>
    </location>
</feature>
<dbReference type="InterPro" id="IPR006096">
    <property type="entry name" value="Glu/Leu/Phe/Val/Trp_DH_C"/>
</dbReference>
<reference evidence="11" key="1">
    <citation type="submission" date="2017-04" db="EMBL/GenBank/DDBJ databases">
        <authorList>
            <person name="Varghese N."/>
            <person name="Submissions S."/>
        </authorList>
    </citation>
    <scope>NUCLEOTIDE SEQUENCE [LARGE SCALE GENOMIC DNA]</scope>
    <source>
        <strain evidence="11">RKEM611</strain>
    </source>
</reference>
<dbReference type="CDD" id="cd01076">
    <property type="entry name" value="NAD_bind_1_Glu_DH"/>
    <property type="match status" value="1"/>
</dbReference>
<keyword evidence="8" id="KW-0175">Coiled coil</keyword>
<evidence type="ECO:0000256" key="3">
    <source>
        <dbReference type="PIRNR" id="PIRNR000185"/>
    </source>
</evidence>
<dbReference type="Pfam" id="PF00208">
    <property type="entry name" value="ELFV_dehydrog"/>
    <property type="match status" value="1"/>
</dbReference>
<dbReference type="PROSITE" id="PS00074">
    <property type="entry name" value="GLFV_DEHYDROGENASE"/>
    <property type="match status" value="1"/>
</dbReference>
<protein>
    <recommendedName>
        <fullName evidence="3">Glutamate dehydrogenase</fullName>
    </recommendedName>
</protein>
<dbReference type="GO" id="GO:0004352">
    <property type="term" value="F:glutamate dehydrogenase (NAD+) activity"/>
    <property type="evidence" value="ECO:0007669"/>
    <property type="project" value="TreeGrafter"/>
</dbReference>
<feature type="binding site" evidence="5">
    <location>
        <position position="93"/>
    </location>
    <ligand>
        <name>substrate</name>
    </ligand>
</feature>
<evidence type="ECO:0000256" key="7">
    <source>
        <dbReference type="RuleBase" id="RU004417"/>
    </source>
</evidence>
<dbReference type="EMBL" id="FWZT01000003">
    <property type="protein sequence ID" value="SMF00539.1"/>
    <property type="molecule type" value="Genomic_DNA"/>
</dbReference>
<dbReference type="AlphaFoldDB" id="A0A1Y6BGL3"/>
<dbReference type="InterPro" id="IPR006095">
    <property type="entry name" value="Glu/Leu/Phe/Val/Trp_DH"/>
</dbReference>
<proteinExistence type="inferred from homology"/>
<feature type="domain" description="Glutamate/phenylalanine/leucine/valine/L-tryptophan dehydrogenase C-terminal" evidence="9">
    <location>
        <begin position="186"/>
        <end position="466"/>
    </location>
</feature>
<evidence type="ECO:0000256" key="6">
    <source>
        <dbReference type="PIRSR" id="PIRSR000185-3"/>
    </source>
</evidence>
<dbReference type="PANTHER" id="PTHR11606">
    <property type="entry name" value="GLUTAMATE DEHYDROGENASE"/>
    <property type="match status" value="1"/>
</dbReference>
<dbReference type="STRING" id="1513793.SAMN06296036_103111"/>
<sequence length="467" mass="51945">MSETYSFSQNVNDIFVASAKLMNISQDVIDQIKFCNSVIQVKFPVRLNGSLDVFTGWRAVHSEHRLPVKGGIRYALEVNQDEVEALSALMSYKCAIVDVPFGGAKGGLCIDPSRYNDQQLEKITRAFTREMTKRSFISPAENVPAPDMGTNARTMAWIADEYRSLRPQDINALGCVTGKPVEQGGIRGRTEATGRGVFFGLEELLNQDEFIKPFGIKPGIKGKTVVIQGFGNVGYHSAKFLEEAGAKIIGIAERDGFILRESGFNVEEIHKQFLKTRSVRDIPDVDYYQDSKKGLEHPCDILIPAALEGQITEENAPRIKAKLIAEAANGPVSTAGDKILNEKGILVLPDVYLNAGGVTVSYFEWIKNLSHIRFGRMDRKLEDMRGKRVLQLFEKLLDKPIPSEIAQKFNFGADELEVINSGLEDTMKNALNEIIQLKASRDMPDLRTAAYALAAKKIARYYEIMSL</sequence>
<organism evidence="10 11">
    <name type="scientific">Pseudobacteriovorax antillogorgiicola</name>
    <dbReference type="NCBI Taxonomy" id="1513793"/>
    <lineage>
        <taxon>Bacteria</taxon>
        <taxon>Pseudomonadati</taxon>
        <taxon>Bdellovibrionota</taxon>
        <taxon>Oligoflexia</taxon>
        <taxon>Oligoflexales</taxon>
        <taxon>Pseudobacteriovoracaceae</taxon>
        <taxon>Pseudobacteriovorax</taxon>
    </lineage>
</organism>
<evidence type="ECO:0000256" key="8">
    <source>
        <dbReference type="SAM" id="Coils"/>
    </source>
</evidence>
<dbReference type="SMART" id="SM00839">
    <property type="entry name" value="ELFV_dehydrog"/>
    <property type="match status" value="1"/>
</dbReference>
<dbReference type="InterPro" id="IPR036291">
    <property type="entry name" value="NAD(P)-bd_dom_sf"/>
</dbReference>
<evidence type="ECO:0000256" key="4">
    <source>
        <dbReference type="PIRSR" id="PIRSR000185-1"/>
    </source>
</evidence>
<evidence type="ECO:0000313" key="11">
    <source>
        <dbReference type="Proteomes" id="UP000192907"/>
    </source>
</evidence>
<dbReference type="Gene3D" id="3.40.50.720">
    <property type="entry name" value="NAD(P)-binding Rossmann-like Domain"/>
    <property type="match status" value="1"/>
</dbReference>
<accession>A0A1Y6BGL3</accession>
<dbReference type="PANTHER" id="PTHR11606:SF13">
    <property type="entry name" value="GLUTAMATE DEHYDROGENASE 1, MITOCHONDRIAL"/>
    <property type="match status" value="1"/>
</dbReference>
<dbReference type="Pfam" id="PF02812">
    <property type="entry name" value="ELFV_dehydrog_N"/>
    <property type="match status" value="1"/>
</dbReference>
<feature type="binding site" evidence="5">
    <location>
        <position position="232"/>
    </location>
    <ligand>
        <name>NAD(+)</name>
        <dbReference type="ChEBI" id="CHEBI:57540"/>
    </ligand>
</feature>
<evidence type="ECO:0000256" key="5">
    <source>
        <dbReference type="PIRSR" id="PIRSR000185-2"/>
    </source>
</evidence>
<dbReference type="Proteomes" id="UP000192907">
    <property type="component" value="Unassembled WGS sequence"/>
</dbReference>
<dbReference type="InterPro" id="IPR006097">
    <property type="entry name" value="Glu/Leu/Phe/Val/Trp_DH_dimer"/>
</dbReference>
<dbReference type="InterPro" id="IPR033524">
    <property type="entry name" value="Glu/Leu/Phe/Val_DH_AS"/>
</dbReference>
<dbReference type="PIRSF" id="PIRSF000185">
    <property type="entry name" value="Glu_DH"/>
    <property type="match status" value="1"/>
</dbReference>
<dbReference type="FunFam" id="3.40.50.720:FF:000100">
    <property type="entry name" value="Glutamate dehydrogenase 1, mitochondrial"/>
    <property type="match status" value="1"/>
</dbReference>
<dbReference type="RefSeq" id="WP_132316173.1">
    <property type="nucleotide sequence ID" value="NZ_FWZT01000003.1"/>
</dbReference>
<dbReference type="OrthoDB" id="5288068at2"/>
<evidence type="ECO:0000313" key="10">
    <source>
        <dbReference type="EMBL" id="SMF00539.1"/>
    </source>
</evidence>
<comment type="similarity">
    <text evidence="1 3 7">Belongs to the Glu/Leu/Phe/Val dehydrogenases family.</text>
</comment>
<feature type="binding site" evidence="5">
    <location>
        <position position="69"/>
    </location>
    <ligand>
        <name>substrate</name>
    </ligand>
</feature>
<keyword evidence="5" id="KW-0547">Nucleotide-binding</keyword>
<evidence type="ECO:0000259" key="9">
    <source>
        <dbReference type="SMART" id="SM00839"/>
    </source>
</evidence>
<dbReference type="InterPro" id="IPR046346">
    <property type="entry name" value="Aminoacid_DH-like_N_sf"/>
</dbReference>
<dbReference type="InterPro" id="IPR033922">
    <property type="entry name" value="NAD_bind_Glu_DH"/>
</dbReference>
<name>A0A1Y6BGL3_9BACT</name>
<dbReference type="GO" id="GO:0006538">
    <property type="term" value="P:L-glutamate catabolic process"/>
    <property type="evidence" value="ECO:0007669"/>
    <property type="project" value="TreeGrafter"/>
</dbReference>
<dbReference type="SUPFAM" id="SSF51735">
    <property type="entry name" value="NAD(P)-binding Rossmann-fold domains"/>
    <property type="match status" value="1"/>
</dbReference>
<feature type="binding site" evidence="5">
    <location>
        <position position="361"/>
    </location>
    <ligand>
        <name>substrate</name>
    </ligand>
</feature>